<dbReference type="PATRIC" id="fig|344882.3.peg.959"/>
<dbReference type="Proteomes" id="UP000052052">
    <property type="component" value="Unassembled WGS sequence"/>
</dbReference>
<proteinExistence type="predicted"/>
<dbReference type="STRING" id="344882.ABB29_12905"/>
<dbReference type="AlphaFoldDB" id="A0A0R0CH30"/>
<evidence type="ECO:0000313" key="1">
    <source>
        <dbReference type="EMBL" id="KRG68406.1"/>
    </source>
</evidence>
<sequence>MRDIDAIIDRLRLAYPDISADQLAVLHPGIDDDGLWFFRHPESDVEFQLESSTGACPFLAESSTSAERLTADTIEQAVALVVAGLGFTGRRPNNPFKPNLLRKSA</sequence>
<dbReference type="EMBL" id="LDJL01000014">
    <property type="protein sequence ID" value="KRG68406.1"/>
    <property type="molecule type" value="Genomic_DNA"/>
</dbReference>
<dbReference type="RefSeq" id="WP_057659745.1">
    <property type="nucleotide sequence ID" value="NZ_LDJL01000014.1"/>
</dbReference>
<dbReference type="OrthoDB" id="6058570at2"/>
<name>A0A0R0CH30_9GAMM</name>
<gene>
    <name evidence="1" type="ORF">ABB29_12905</name>
</gene>
<reference evidence="1 2" key="1">
    <citation type="submission" date="2015-05" db="EMBL/GenBank/DDBJ databases">
        <title>Genome sequencing and analysis of members of genus Stenotrophomonas.</title>
        <authorList>
            <person name="Patil P.P."/>
            <person name="Midha S."/>
            <person name="Patil P.B."/>
        </authorList>
    </citation>
    <scope>NUCLEOTIDE SEQUENCE [LARGE SCALE GENOMIC DNA]</scope>
    <source>
        <strain evidence="1 2">DSM 21858</strain>
    </source>
</reference>
<evidence type="ECO:0000313" key="2">
    <source>
        <dbReference type="Proteomes" id="UP000052052"/>
    </source>
</evidence>
<keyword evidence="2" id="KW-1185">Reference proteome</keyword>
<accession>A0A0R0CH30</accession>
<protein>
    <submittedName>
        <fullName evidence="1">Uncharacterized protein</fullName>
    </submittedName>
</protein>
<comment type="caution">
    <text evidence="1">The sequence shown here is derived from an EMBL/GenBank/DDBJ whole genome shotgun (WGS) entry which is preliminary data.</text>
</comment>
<organism evidence="1 2">
    <name type="scientific">Pseudoxanthomonas dokdonensis</name>
    <dbReference type="NCBI Taxonomy" id="344882"/>
    <lineage>
        <taxon>Bacteria</taxon>
        <taxon>Pseudomonadati</taxon>
        <taxon>Pseudomonadota</taxon>
        <taxon>Gammaproteobacteria</taxon>
        <taxon>Lysobacterales</taxon>
        <taxon>Lysobacteraceae</taxon>
        <taxon>Pseudoxanthomonas</taxon>
    </lineage>
</organism>